<proteinExistence type="predicted"/>
<feature type="non-terminal residue" evidence="2">
    <location>
        <position position="21"/>
    </location>
</feature>
<protein>
    <submittedName>
        <fullName evidence="2">Uncharacterized protein</fullName>
    </submittedName>
</protein>
<accession>A0A0F9B7D2</accession>
<evidence type="ECO:0000313" key="2">
    <source>
        <dbReference type="EMBL" id="KKL17565.1"/>
    </source>
</evidence>
<dbReference type="EMBL" id="LAZR01039210">
    <property type="protein sequence ID" value="KKL17565.1"/>
    <property type="molecule type" value="Genomic_DNA"/>
</dbReference>
<feature type="region of interest" description="Disordered" evidence="1">
    <location>
        <begin position="1"/>
        <end position="21"/>
    </location>
</feature>
<name>A0A0F9B7D2_9ZZZZ</name>
<comment type="caution">
    <text evidence="2">The sequence shown here is derived from an EMBL/GenBank/DDBJ whole genome shotgun (WGS) entry which is preliminary data.</text>
</comment>
<reference evidence="2" key="1">
    <citation type="journal article" date="2015" name="Nature">
        <title>Complex archaea that bridge the gap between prokaryotes and eukaryotes.</title>
        <authorList>
            <person name="Spang A."/>
            <person name="Saw J.H."/>
            <person name="Jorgensen S.L."/>
            <person name="Zaremba-Niedzwiedzka K."/>
            <person name="Martijn J."/>
            <person name="Lind A.E."/>
            <person name="van Eijk R."/>
            <person name="Schleper C."/>
            <person name="Guy L."/>
            <person name="Ettema T.J."/>
        </authorList>
    </citation>
    <scope>NUCLEOTIDE SEQUENCE</scope>
</reference>
<gene>
    <name evidence="2" type="ORF">LCGC14_2484320</name>
</gene>
<dbReference type="AlphaFoldDB" id="A0A0F9B7D2"/>
<sequence>MTITNLTTPPKLKEPFPDIPK</sequence>
<feature type="compositionally biased region" description="Basic and acidic residues" evidence="1">
    <location>
        <begin position="11"/>
        <end position="21"/>
    </location>
</feature>
<evidence type="ECO:0000256" key="1">
    <source>
        <dbReference type="SAM" id="MobiDB-lite"/>
    </source>
</evidence>
<organism evidence="2">
    <name type="scientific">marine sediment metagenome</name>
    <dbReference type="NCBI Taxonomy" id="412755"/>
    <lineage>
        <taxon>unclassified sequences</taxon>
        <taxon>metagenomes</taxon>
        <taxon>ecological metagenomes</taxon>
    </lineage>
</organism>